<dbReference type="EMBL" id="JACXZA010000006">
    <property type="protein sequence ID" value="MBD3921656.1"/>
    <property type="molecule type" value="Genomic_DNA"/>
</dbReference>
<dbReference type="RefSeq" id="WP_191205946.1">
    <property type="nucleotide sequence ID" value="NZ_JACXZA010000006.1"/>
</dbReference>
<dbReference type="InterPro" id="IPR029068">
    <property type="entry name" value="Glyas_Bleomycin-R_OHBP_Dase"/>
</dbReference>
<evidence type="ECO:0000313" key="3">
    <source>
        <dbReference type="EMBL" id="MBD3921656.1"/>
    </source>
</evidence>
<dbReference type="PANTHER" id="PTHR36113:SF6">
    <property type="entry name" value="FOSFOMYCIN RESISTANCE PROTEIN FOSX"/>
    <property type="match status" value="1"/>
</dbReference>
<dbReference type="InterPro" id="IPR037523">
    <property type="entry name" value="VOC_core"/>
</dbReference>
<evidence type="ECO:0000313" key="4">
    <source>
        <dbReference type="Proteomes" id="UP000609346"/>
    </source>
</evidence>
<dbReference type="SUPFAM" id="SSF54593">
    <property type="entry name" value="Glyoxalase/Bleomycin resistance protein/Dihydroxybiphenyl dioxygenase"/>
    <property type="match status" value="2"/>
</dbReference>
<feature type="domain" description="VOC" evidence="2">
    <location>
        <begin position="13"/>
        <end position="143"/>
    </location>
</feature>
<dbReference type="Gene3D" id="3.10.180.10">
    <property type="entry name" value="2,3-Dihydroxybiphenyl 1,2-Dioxygenase, domain 1"/>
    <property type="match status" value="2"/>
</dbReference>
<organism evidence="3 4">
    <name type="scientific">Paenibacillus terricola</name>
    <dbReference type="NCBI Taxonomy" id="2763503"/>
    <lineage>
        <taxon>Bacteria</taxon>
        <taxon>Bacillati</taxon>
        <taxon>Bacillota</taxon>
        <taxon>Bacilli</taxon>
        <taxon>Bacillales</taxon>
        <taxon>Paenibacillaceae</taxon>
        <taxon>Paenibacillus</taxon>
    </lineage>
</organism>
<comment type="caution">
    <text evidence="3">The sequence shown here is derived from an EMBL/GenBank/DDBJ whole genome shotgun (WGS) entry which is preliminary data.</text>
</comment>
<accession>A0ABR8N0D8</accession>
<evidence type="ECO:0000259" key="2">
    <source>
        <dbReference type="PROSITE" id="PS51819"/>
    </source>
</evidence>
<dbReference type="InterPro" id="IPR004360">
    <property type="entry name" value="Glyas_Fos-R_dOase_dom"/>
</dbReference>
<dbReference type="Proteomes" id="UP000609346">
    <property type="component" value="Unassembled WGS sequence"/>
</dbReference>
<dbReference type="Pfam" id="PF00903">
    <property type="entry name" value="Glyoxalase"/>
    <property type="match status" value="2"/>
</dbReference>
<dbReference type="CDD" id="cd06587">
    <property type="entry name" value="VOC"/>
    <property type="match status" value="2"/>
</dbReference>
<keyword evidence="4" id="KW-1185">Reference proteome</keyword>
<sequence length="298" mass="33352">MSEQVVEMKQPLLMDLMTLYLPAKDPYTTAKWYVDIFGFDPNASQHSPLQEGAGLVVLHTASSLTLFFVRSEDKLPLNFNNNEGYNHAALLFRVKDAEIEELYARLIEHGVPLANEAIQDRGGCGREIAFYDPDGRKIEVNTYGTWSSPTTNEPRVEEQTQPFLMDVMTLYLPASNPYAAAKWYVDMLGFDPNASQHSPLKQGAGSVVLHTASGMELFFIQSEDKMPLSFNNDEGYNHAVLLFRVMDSEIEKLYARLIEHGAGLAADGINDRGGCGREIAFYDPDGRKVEINSFGTFY</sequence>
<reference evidence="3 4" key="1">
    <citation type="submission" date="2020-09" db="EMBL/GenBank/DDBJ databases">
        <title>Paenibacillus sp. strain PR3 16S rRNA gene Genome sequencing and assembly.</title>
        <authorList>
            <person name="Kim J."/>
        </authorList>
    </citation>
    <scope>NUCLEOTIDE SEQUENCE [LARGE SCALE GENOMIC DNA]</scope>
    <source>
        <strain evidence="3 4">PR3</strain>
    </source>
</reference>
<dbReference type="PANTHER" id="PTHR36113">
    <property type="entry name" value="LYASE, PUTATIVE-RELATED-RELATED"/>
    <property type="match status" value="1"/>
</dbReference>
<proteinExistence type="predicted"/>
<dbReference type="PROSITE" id="PS51819">
    <property type="entry name" value="VOC"/>
    <property type="match status" value="2"/>
</dbReference>
<evidence type="ECO:0000256" key="1">
    <source>
        <dbReference type="ARBA" id="ARBA00022723"/>
    </source>
</evidence>
<keyword evidence="1" id="KW-0479">Metal-binding</keyword>
<feature type="domain" description="VOC" evidence="2">
    <location>
        <begin position="164"/>
        <end position="294"/>
    </location>
</feature>
<protein>
    <submittedName>
        <fullName evidence="3">VOC family protein</fullName>
    </submittedName>
</protein>
<gene>
    <name evidence="3" type="ORF">H8B09_23000</name>
</gene>
<name>A0ABR8N0D8_9BACL</name>
<dbReference type="InterPro" id="IPR051332">
    <property type="entry name" value="Fosfomycin_Res_Enzymes"/>
</dbReference>